<feature type="compositionally biased region" description="Low complexity" evidence="1">
    <location>
        <begin position="61"/>
        <end position="79"/>
    </location>
</feature>
<sequence length="258" mass="27578">MASLNGKRTYNACQCVLKKIPFPSSTKSNPTTSRASPTTTKSTTTKKDPETTTTRPSVKPSSTSHITTSSRSTSTSSGWTRTTITTTIISTTTTTISTTTTTRTTTTTTTTASTTTTTVAPTTTSTSACPDAPTTIAQSIKPFRKRGGVPDITMNYTLTSSGFNSVLSGGSTSTTTTFNNTQIALTDLVTSCVGFGEQYQDFRTDEWQVNLYYQDVVDPYWSCALVSFDAQPPASYVKAVDPTIGCSYDYYGTTNFGD</sequence>
<feature type="compositionally biased region" description="Low complexity" evidence="1">
    <location>
        <begin position="30"/>
        <end position="43"/>
    </location>
</feature>
<accession>A0A9P4IWP5</accession>
<reference evidence="2" key="1">
    <citation type="journal article" date="2020" name="Stud. Mycol.">
        <title>101 Dothideomycetes genomes: a test case for predicting lifestyles and emergence of pathogens.</title>
        <authorList>
            <person name="Haridas S."/>
            <person name="Albert R."/>
            <person name="Binder M."/>
            <person name="Bloem J."/>
            <person name="Labutti K."/>
            <person name="Salamov A."/>
            <person name="Andreopoulos B."/>
            <person name="Baker S."/>
            <person name="Barry K."/>
            <person name="Bills G."/>
            <person name="Bluhm B."/>
            <person name="Cannon C."/>
            <person name="Castanera R."/>
            <person name="Culley D."/>
            <person name="Daum C."/>
            <person name="Ezra D."/>
            <person name="Gonzalez J."/>
            <person name="Henrissat B."/>
            <person name="Kuo A."/>
            <person name="Liang C."/>
            <person name="Lipzen A."/>
            <person name="Lutzoni F."/>
            <person name="Magnuson J."/>
            <person name="Mondo S."/>
            <person name="Nolan M."/>
            <person name="Ohm R."/>
            <person name="Pangilinan J."/>
            <person name="Park H.-J."/>
            <person name="Ramirez L."/>
            <person name="Alfaro M."/>
            <person name="Sun H."/>
            <person name="Tritt A."/>
            <person name="Yoshinaga Y."/>
            <person name="Zwiers L.-H."/>
            <person name="Turgeon B."/>
            <person name="Goodwin S."/>
            <person name="Spatafora J."/>
            <person name="Crous P."/>
            <person name="Grigoriev I."/>
        </authorList>
    </citation>
    <scope>NUCLEOTIDE SEQUENCE</scope>
    <source>
        <strain evidence="2">CBS 260.36</strain>
    </source>
</reference>
<dbReference type="Proteomes" id="UP000799439">
    <property type="component" value="Unassembled WGS sequence"/>
</dbReference>
<protein>
    <submittedName>
        <fullName evidence="2">Uncharacterized protein</fullName>
    </submittedName>
</protein>
<dbReference type="AlphaFoldDB" id="A0A9P4IWP5"/>
<gene>
    <name evidence="2" type="ORF">K461DRAFT_68938</name>
</gene>
<organism evidence="2 3">
    <name type="scientific">Myriangium duriaei CBS 260.36</name>
    <dbReference type="NCBI Taxonomy" id="1168546"/>
    <lineage>
        <taxon>Eukaryota</taxon>
        <taxon>Fungi</taxon>
        <taxon>Dikarya</taxon>
        <taxon>Ascomycota</taxon>
        <taxon>Pezizomycotina</taxon>
        <taxon>Dothideomycetes</taxon>
        <taxon>Dothideomycetidae</taxon>
        <taxon>Myriangiales</taxon>
        <taxon>Myriangiaceae</taxon>
        <taxon>Myriangium</taxon>
    </lineage>
</organism>
<evidence type="ECO:0000256" key="1">
    <source>
        <dbReference type="SAM" id="MobiDB-lite"/>
    </source>
</evidence>
<evidence type="ECO:0000313" key="3">
    <source>
        <dbReference type="Proteomes" id="UP000799439"/>
    </source>
</evidence>
<comment type="caution">
    <text evidence="2">The sequence shown here is derived from an EMBL/GenBank/DDBJ whole genome shotgun (WGS) entry which is preliminary data.</text>
</comment>
<feature type="region of interest" description="Disordered" evidence="1">
    <location>
        <begin position="21"/>
        <end position="79"/>
    </location>
</feature>
<evidence type="ECO:0000313" key="2">
    <source>
        <dbReference type="EMBL" id="KAF2148128.1"/>
    </source>
</evidence>
<proteinExistence type="predicted"/>
<name>A0A9P4IWP5_9PEZI</name>
<keyword evidence="3" id="KW-1185">Reference proteome</keyword>
<dbReference type="EMBL" id="ML996094">
    <property type="protein sequence ID" value="KAF2148128.1"/>
    <property type="molecule type" value="Genomic_DNA"/>
</dbReference>